<feature type="domain" description="Phospholipid/glycerol acyltransferase" evidence="4">
    <location>
        <begin position="48"/>
        <end position="166"/>
    </location>
</feature>
<keyword evidence="6" id="KW-1185">Reference proteome</keyword>
<evidence type="ECO:0000313" key="5">
    <source>
        <dbReference type="EMBL" id="MFC1406583.1"/>
    </source>
</evidence>
<feature type="compositionally biased region" description="Basic and acidic residues" evidence="3">
    <location>
        <begin position="249"/>
        <end position="259"/>
    </location>
</feature>
<keyword evidence="2 5" id="KW-0012">Acyltransferase</keyword>
<proteinExistence type="predicted"/>
<dbReference type="SMART" id="SM00563">
    <property type="entry name" value="PlsC"/>
    <property type="match status" value="1"/>
</dbReference>
<dbReference type="InterPro" id="IPR002123">
    <property type="entry name" value="Plipid/glycerol_acylTrfase"/>
</dbReference>
<dbReference type="GO" id="GO:0016746">
    <property type="term" value="F:acyltransferase activity"/>
    <property type="evidence" value="ECO:0007669"/>
    <property type="project" value="UniProtKB-KW"/>
</dbReference>
<dbReference type="CDD" id="cd07989">
    <property type="entry name" value="LPLAT_AGPAT-like"/>
    <property type="match status" value="1"/>
</dbReference>
<protein>
    <submittedName>
        <fullName evidence="5">Lysophospholipid acyltransferase family protein</fullName>
    </submittedName>
</protein>
<evidence type="ECO:0000256" key="3">
    <source>
        <dbReference type="SAM" id="MobiDB-lite"/>
    </source>
</evidence>
<comment type="caution">
    <text evidence="5">The sequence shown here is derived from an EMBL/GenBank/DDBJ whole genome shotgun (WGS) entry which is preliminary data.</text>
</comment>
<dbReference type="SUPFAM" id="SSF69593">
    <property type="entry name" value="Glycerol-3-phosphate (1)-acyltransferase"/>
    <property type="match status" value="1"/>
</dbReference>
<accession>A0ABV6UYS5</accession>
<evidence type="ECO:0000259" key="4">
    <source>
        <dbReference type="SMART" id="SM00563"/>
    </source>
</evidence>
<dbReference type="Pfam" id="PF01553">
    <property type="entry name" value="Acyltransferase"/>
    <property type="match status" value="1"/>
</dbReference>
<evidence type="ECO:0000256" key="2">
    <source>
        <dbReference type="ARBA" id="ARBA00023315"/>
    </source>
</evidence>
<name>A0ABV6UYS5_9ACTN</name>
<dbReference type="PANTHER" id="PTHR10434">
    <property type="entry name" value="1-ACYL-SN-GLYCEROL-3-PHOSPHATE ACYLTRANSFERASE"/>
    <property type="match status" value="1"/>
</dbReference>
<dbReference type="Proteomes" id="UP001592528">
    <property type="component" value="Unassembled WGS sequence"/>
</dbReference>
<gene>
    <name evidence="5" type="ORF">ACEZDJ_35360</name>
</gene>
<reference evidence="5 6" key="1">
    <citation type="submission" date="2024-09" db="EMBL/GenBank/DDBJ databases">
        <authorList>
            <person name="Lee S.D."/>
        </authorList>
    </citation>
    <scope>NUCLEOTIDE SEQUENCE [LARGE SCALE GENOMIC DNA]</scope>
    <source>
        <strain evidence="5 6">N1-5</strain>
    </source>
</reference>
<evidence type="ECO:0000256" key="1">
    <source>
        <dbReference type="ARBA" id="ARBA00022679"/>
    </source>
</evidence>
<dbReference type="EMBL" id="JBHEZZ010000031">
    <property type="protein sequence ID" value="MFC1406583.1"/>
    <property type="molecule type" value="Genomic_DNA"/>
</dbReference>
<feature type="region of interest" description="Disordered" evidence="3">
    <location>
        <begin position="240"/>
        <end position="259"/>
    </location>
</feature>
<evidence type="ECO:0000313" key="6">
    <source>
        <dbReference type="Proteomes" id="UP001592528"/>
    </source>
</evidence>
<dbReference type="PANTHER" id="PTHR10434:SF55">
    <property type="entry name" value="POSSIBLE ACYLTRANSFERASE"/>
    <property type="match status" value="1"/>
</dbReference>
<sequence>MPGRSTKAARRRYGFWYRLAAAIGKPPLFLLTKRDWSGMENFPETGGFLTVINHNSYLDPLVYGHFQYDSGRPARFLGKAGVFKVPVIGRILHGAGQIPVYRGSADAAHAFRAAVEAVNKGECVAFYPEGTLTRDPDLWPMTAKTGAARVALMTGAPVIPVAQWGAHEIIPRYAKGGKGDRRFQPFPRHTVKVAAGPAVDLSAFQGKPITGPVLREATEAIMDAITALLEQLRDEKAPPVRYDVQRAATEQRKEREAGR</sequence>
<organism evidence="5 6">
    <name type="scientific">Streptacidiphilus cavernicola</name>
    <dbReference type="NCBI Taxonomy" id="3342716"/>
    <lineage>
        <taxon>Bacteria</taxon>
        <taxon>Bacillati</taxon>
        <taxon>Actinomycetota</taxon>
        <taxon>Actinomycetes</taxon>
        <taxon>Kitasatosporales</taxon>
        <taxon>Streptomycetaceae</taxon>
        <taxon>Streptacidiphilus</taxon>
    </lineage>
</organism>
<dbReference type="RefSeq" id="WP_030263969.1">
    <property type="nucleotide sequence ID" value="NZ_JBHEZZ010000031.1"/>
</dbReference>
<keyword evidence="1" id="KW-0808">Transferase</keyword>